<name>A0A553R7D6_9TELE</name>
<evidence type="ECO:0000313" key="4">
    <source>
        <dbReference type="Proteomes" id="UP000316079"/>
    </source>
</evidence>
<evidence type="ECO:0000256" key="1">
    <source>
        <dbReference type="SAM" id="MobiDB-lite"/>
    </source>
</evidence>
<dbReference type="OrthoDB" id="9949650at2759"/>
<evidence type="ECO:0000256" key="2">
    <source>
        <dbReference type="SAM" id="Phobius"/>
    </source>
</evidence>
<dbReference type="Proteomes" id="UP000316079">
    <property type="component" value="Unassembled WGS sequence"/>
</dbReference>
<dbReference type="AlphaFoldDB" id="A0A553R7D6"/>
<feature type="transmembrane region" description="Helical" evidence="2">
    <location>
        <begin position="102"/>
        <end position="125"/>
    </location>
</feature>
<keyword evidence="4" id="KW-1185">Reference proteome</keyword>
<dbReference type="InterPro" id="IPR039964">
    <property type="entry name" value="KIAA0040-like"/>
</dbReference>
<reference evidence="3 4" key="1">
    <citation type="journal article" date="2019" name="Sci. Data">
        <title>Hybrid genome assembly and annotation of Danionella translucida.</title>
        <authorList>
            <person name="Kadobianskyi M."/>
            <person name="Schulze L."/>
            <person name="Schuelke M."/>
            <person name="Judkewitz B."/>
        </authorList>
    </citation>
    <scope>NUCLEOTIDE SEQUENCE [LARGE SCALE GENOMIC DNA]</scope>
    <source>
        <strain evidence="3 4">Bolton</strain>
    </source>
</reference>
<feature type="non-terminal residue" evidence="3">
    <location>
        <position position="188"/>
    </location>
</feature>
<keyword evidence="2" id="KW-0812">Transmembrane</keyword>
<protein>
    <submittedName>
        <fullName evidence="3">Uncharacterized protein</fullName>
    </submittedName>
</protein>
<dbReference type="PANTHER" id="PTHR40382">
    <property type="match status" value="1"/>
</dbReference>
<sequence>AGHNPPNFHKSLNAGNRSVLTLEEEGEGGHLNQAQIYETTSAEPVEAFLTASLTEAMLRFMLSGSIKHLTCSDFHLSIGSMTVLHFFSDLWRLASVKHEQSIYNTVCLVVLLTLPLLVLFTSVLVCCHCCCCRGANGCCRCCHHKGETSVTNGTSKKKKKQNGKQSGEDLWISVKADPMSSDRLAQTV</sequence>
<feature type="non-terminal residue" evidence="3">
    <location>
        <position position="1"/>
    </location>
</feature>
<proteinExistence type="predicted"/>
<organism evidence="3 4">
    <name type="scientific">Danionella cerebrum</name>
    <dbReference type="NCBI Taxonomy" id="2873325"/>
    <lineage>
        <taxon>Eukaryota</taxon>
        <taxon>Metazoa</taxon>
        <taxon>Chordata</taxon>
        <taxon>Craniata</taxon>
        <taxon>Vertebrata</taxon>
        <taxon>Euteleostomi</taxon>
        <taxon>Actinopterygii</taxon>
        <taxon>Neopterygii</taxon>
        <taxon>Teleostei</taxon>
        <taxon>Ostariophysi</taxon>
        <taxon>Cypriniformes</taxon>
        <taxon>Danionidae</taxon>
        <taxon>Danioninae</taxon>
        <taxon>Danionella</taxon>
    </lineage>
</organism>
<comment type="caution">
    <text evidence="3">The sequence shown here is derived from an EMBL/GenBank/DDBJ whole genome shotgun (WGS) entry which is preliminary data.</text>
</comment>
<gene>
    <name evidence="3" type="ORF">DNTS_028465</name>
</gene>
<feature type="region of interest" description="Disordered" evidence="1">
    <location>
        <begin position="147"/>
        <end position="167"/>
    </location>
</feature>
<dbReference type="EMBL" id="SRMA01025189">
    <property type="protein sequence ID" value="TRY98101.1"/>
    <property type="molecule type" value="Genomic_DNA"/>
</dbReference>
<dbReference type="PANTHER" id="PTHR40382:SF1">
    <property type="entry name" value="RIKEN CDNA 4930523C07 GENE"/>
    <property type="match status" value="1"/>
</dbReference>
<accession>A0A553R7D6</accession>
<keyword evidence="2" id="KW-0472">Membrane</keyword>
<evidence type="ECO:0000313" key="3">
    <source>
        <dbReference type="EMBL" id="TRY98101.1"/>
    </source>
</evidence>
<keyword evidence="2" id="KW-1133">Transmembrane helix</keyword>